<protein>
    <submittedName>
        <fullName evidence="1">Uncharacterized protein</fullName>
    </submittedName>
</protein>
<dbReference type="Proteomes" id="UP001232445">
    <property type="component" value="Unassembled WGS sequence"/>
</dbReference>
<reference evidence="1 2" key="1">
    <citation type="submission" date="2023-07" db="EMBL/GenBank/DDBJ databases">
        <title>Genomic Encyclopedia of Type Strains, Phase IV (KMG-IV): sequencing the most valuable type-strain genomes for metagenomic binning, comparative biology and taxonomic classification.</title>
        <authorList>
            <person name="Goeker M."/>
        </authorList>
    </citation>
    <scope>NUCLEOTIDE SEQUENCE [LARGE SCALE GENOMIC DNA]</scope>
    <source>
        <strain evidence="1 2">DSM 17740</strain>
    </source>
</reference>
<gene>
    <name evidence="1" type="ORF">J2S00_000936</name>
</gene>
<organism evidence="1 2">
    <name type="scientific">Caldalkalibacillus uzonensis</name>
    <dbReference type="NCBI Taxonomy" id="353224"/>
    <lineage>
        <taxon>Bacteria</taxon>
        <taxon>Bacillati</taxon>
        <taxon>Bacillota</taxon>
        <taxon>Bacilli</taxon>
        <taxon>Bacillales</taxon>
        <taxon>Bacillaceae</taxon>
        <taxon>Caldalkalibacillus</taxon>
    </lineage>
</organism>
<accession>A0ABU0CP11</accession>
<dbReference type="EMBL" id="JAUSUQ010000003">
    <property type="protein sequence ID" value="MDQ0338152.1"/>
    <property type="molecule type" value="Genomic_DNA"/>
</dbReference>
<evidence type="ECO:0000313" key="2">
    <source>
        <dbReference type="Proteomes" id="UP001232445"/>
    </source>
</evidence>
<evidence type="ECO:0000313" key="1">
    <source>
        <dbReference type="EMBL" id="MDQ0338152.1"/>
    </source>
</evidence>
<keyword evidence="2" id="KW-1185">Reference proteome</keyword>
<sequence>MVQRKASGGWVDVPPNKVKVGDIIRLFEPEERFDDDEKM</sequence>
<name>A0ABU0CP11_9BACI</name>
<comment type="caution">
    <text evidence="1">The sequence shown here is derived from an EMBL/GenBank/DDBJ whole genome shotgun (WGS) entry which is preliminary data.</text>
</comment>
<proteinExistence type="predicted"/>